<accession>A0A975BN63</accession>
<dbReference type="AlphaFoldDB" id="A0A975BN63"/>
<dbReference type="EMBL" id="CP061800">
    <property type="protein sequence ID" value="QTA87985.1"/>
    <property type="molecule type" value="Genomic_DNA"/>
</dbReference>
<reference evidence="1" key="1">
    <citation type="journal article" date="2021" name="Microb. Physiol.">
        <title>Proteogenomic Insights into the Physiology of Marine, Sulfate-Reducing, Filamentous Desulfonema limicola and Desulfonema magnum.</title>
        <authorList>
            <person name="Schnaars V."/>
            <person name="Wohlbrand L."/>
            <person name="Scheve S."/>
            <person name="Hinrichs C."/>
            <person name="Reinhardt R."/>
            <person name="Rabus R."/>
        </authorList>
    </citation>
    <scope>NUCLEOTIDE SEQUENCE</scope>
    <source>
        <strain evidence="1">4be13</strain>
    </source>
</reference>
<evidence type="ECO:0000313" key="2">
    <source>
        <dbReference type="Proteomes" id="UP000663722"/>
    </source>
</evidence>
<gene>
    <name evidence="1" type="ORF">dnm_040250</name>
</gene>
<protein>
    <submittedName>
        <fullName evidence="1">Uncharacterized protein</fullName>
    </submittedName>
</protein>
<dbReference type="KEGG" id="dmm:dnm_040250"/>
<dbReference type="Proteomes" id="UP000663722">
    <property type="component" value="Chromosome"/>
</dbReference>
<evidence type="ECO:0000313" key="1">
    <source>
        <dbReference type="EMBL" id="QTA87985.1"/>
    </source>
</evidence>
<keyword evidence="2" id="KW-1185">Reference proteome</keyword>
<proteinExistence type="predicted"/>
<name>A0A975BN63_9BACT</name>
<organism evidence="1 2">
    <name type="scientific">Desulfonema magnum</name>
    <dbReference type="NCBI Taxonomy" id="45655"/>
    <lineage>
        <taxon>Bacteria</taxon>
        <taxon>Pseudomonadati</taxon>
        <taxon>Thermodesulfobacteriota</taxon>
        <taxon>Desulfobacteria</taxon>
        <taxon>Desulfobacterales</taxon>
        <taxon>Desulfococcaceae</taxon>
        <taxon>Desulfonema</taxon>
    </lineage>
</organism>
<sequence length="49" mass="5430">MSSITLAVSRSASIRRSRCACSGRIPVFFPVSNNGSLVIRFKNKLFINQ</sequence>